<dbReference type="RefSeq" id="WP_114658841.1">
    <property type="nucleotide sequence ID" value="NZ_CP031194.1"/>
</dbReference>
<protein>
    <recommendedName>
        <fullName evidence="4 9">Enolase</fullName>
        <ecNumber evidence="3 9">4.2.1.11</ecNumber>
    </recommendedName>
    <alternativeName>
        <fullName evidence="9">2-phospho-D-glycerate hydro-lyase</fullName>
    </alternativeName>
    <alternativeName>
        <fullName evidence="9">2-phosphoglycerate dehydratase</fullName>
    </alternativeName>
</protein>
<sequence>MLRIARLHAIEILDSRARPTLAVTLETDSGLRLRAGVPAGVSTGAREAVELRDGDPERYDGQGVRRAVAHVNGEIAQALTGQRFSSLEELDATLIDLDGTPDKHRLGANALLGVSLVAARTEAAQYDRALWQQLAALSGAPALLPVPHFTVVGGGGGGHGGGRFREFMVAPLGAACLADAVRAGAEIHARLGARLIAAADAAGRPPVGLGDEGGFAPAMERPEDVLRELVGAITDAGYSPGRDGVAIALDPAASDLRTADGRYLVAGDELTSDQLIDRYEEIVDRFPVWSVEDGLGEDDWDGWERLTARLGGRVQLMGDDLFATHPALIAEAIGRNVANSALIKVNQIGTVTETMTAIGVCRGAGYRQMVSHRSGETDDSFIADLAVGAGCGQLKSGGPARGEHVAKYNRLLEIADSRPELPFGLSVPVEGS</sequence>
<evidence type="ECO:0000256" key="10">
    <source>
        <dbReference type="PIRSR" id="PIRSR001400-1"/>
    </source>
</evidence>
<proteinExistence type="inferred from homology"/>
<feature type="active site" description="Proton acceptor" evidence="9 10">
    <location>
        <position position="344"/>
    </location>
</feature>
<dbReference type="SFLD" id="SFLDF00002">
    <property type="entry name" value="enolase"/>
    <property type="match status" value="1"/>
</dbReference>
<evidence type="ECO:0000256" key="4">
    <source>
        <dbReference type="ARBA" id="ARBA00017068"/>
    </source>
</evidence>
<dbReference type="GO" id="GO:0005576">
    <property type="term" value="C:extracellular region"/>
    <property type="evidence" value="ECO:0007669"/>
    <property type="project" value="UniProtKB-SubCell"/>
</dbReference>
<keyword evidence="9 11" id="KW-0479">Metal-binding</keyword>
<evidence type="ECO:0000256" key="5">
    <source>
        <dbReference type="ARBA" id="ARBA00022525"/>
    </source>
</evidence>
<dbReference type="InterPro" id="IPR020810">
    <property type="entry name" value="Enolase_C"/>
</dbReference>
<evidence type="ECO:0000313" key="15">
    <source>
        <dbReference type="Proteomes" id="UP000253868"/>
    </source>
</evidence>
<dbReference type="CDD" id="cd03313">
    <property type="entry name" value="enolase"/>
    <property type="match status" value="1"/>
</dbReference>
<accession>A0A345HLA0</accession>
<dbReference type="InterPro" id="IPR000941">
    <property type="entry name" value="Enolase"/>
</dbReference>
<dbReference type="Pfam" id="PF00113">
    <property type="entry name" value="Enolase_C"/>
    <property type="match status" value="1"/>
</dbReference>
<dbReference type="UniPathway" id="UPA00109">
    <property type="reaction ID" value="UER00187"/>
</dbReference>
<evidence type="ECO:0000313" key="14">
    <source>
        <dbReference type="EMBL" id="AXG77474.1"/>
    </source>
</evidence>
<feature type="binding site" evidence="9">
    <location>
        <position position="373"/>
    </location>
    <ligand>
        <name>(2R)-2-phosphoglycerate</name>
        <dbReference type="ChEBI" id="CHEBI:58289"/>
    </ligand>
</feature>
<organism evidence="14 15">
    <name type="scientific">Streptomyces paludis</name>
    <dbReference type="NCBI Taxonomy" id="2282738"/>
    <lineage>
        <taxon>Bacteria</taxon>
        <taxon>Bacillati</taxon>
        <taxon>Actinomycetota</taxon>
        <taxon>Actinomycetes</taxon>
        <taxon>Kitasatosporales</taxon>
        <taxon>Streptomycetaceae</taxon>
        <taxon>Streptomyces</taxon>
    </lineage>
</organism>
<dbReference type="PANTHER" id="PTHR11902">
    <property type="entry name" value="ENOLASE"/>
    <property type="match status" value="1"/>
</dbReference>
<dbReference type="InterPro" id="IPR020811">
    <property type="entry name" value="Enolase_N"/>
</dbReference>
<evidence type="ECO:0000256" key="2">
    <source>
        <dbReference type="ARBA" id="ARBA00009604"/>
    </source>
</evidence>
<feature type="domain" description="Enolase N-terminal" evidence="13">
    <location>
        <begin position="4"/>
        <end position="134"/>
    </location>
</feature>
<feature type="binding site" evidence="9">
    <location>
        <position position="395"/>
    </location>
    <ligand>
        <name>(2R)-2-phosphoglycerate</name>
        <dbReference type="ChEBI" id="CHEBI:58289"/>
    </ligand>
</feature>
<dbReference type="SMART" id="SM01192">
    <property type="entry name" value="Enolase_C"/>
    <property type="match status" value="1"/>
</dbReference>
<dbReference type="PRINTS" id="PR00148">
    <property type="entry name" value="ENOLASE"/>
</dbReference>
<evidence type="ECO:0000256" key="3">
    <source>
        <dbReference type="ARBA" id="ARBA00012058"/>
    </source>
</evidence>
<dbReference type="PANTHER" id="PTHR11902:SF1">
    <property type="entry name" value="ENOLASE"/>
    <property type="match status" value="1"/>
</dbReference>
<feature type="active site" description="Proton donor" evidence="9 10">
    <location>
        <position position="212"/>
    </location>
</feature>
<dbReference type="OrthoDB" id="9804716at2"/>
<comment type="caution">
    <text evidence="9">Lacks conserved residue(s) required for the propagation of feature annotation.</text>
</comment>
<feature type="binding site" evidence="9">
    <location>
        <position position="344"/>
    </location>
    <ligand>
        <name>(2R)-2-phosphoglycerate</name>
        <dbReference type="ChEBI" id="CHEBI:58289"/>
    </ligand>
</feature>
<dbReference type="HAMAP" id="MF_00318">
    <property type="entry name" value="Enolase"/>
    <property type="match status" value="1"/>
</dbReference>
<feature type="binding site" evidence="9">
    <location>
        <position position="374"/>
    </location>
    <ligand>
        <name>(2R)-2-phosphoglycerate</name>
        <dbReference type="ChEBI" id="CHEBI:58289"/>
    </ligand>
</feature>
<evidence type="ECO:0000256" key="11">
    <source>
        <dbReference type="PIRSR" id="PIRSR001400-3"/>
    </source>
</evidence>
<keyword evidence="9" id="KW-0963">Cytoplasm</keyword>
<dbReference type="GO" id="GO:0009986">
    <property type="term" value="C:cell surface"/>
    <property type="evidence" value="ECO:0007669"/>
    <property type="project" value="UniProtKB-SubCell"/>
</dbReference>
<dbReference type="EMBL" id="CP031194">
    <property type="protein sequence ID" value="AXG77474.1"/>
    <property type="molecule type" value="Genomic_DNA"/>
</dbReference>
<dbReference type="SUPFAM" id="SSF51604">
    <property type="entry name" value="Enolase C-terminal domain-like"/>
    <property type="match status" value="1"/>
</dbReference>
<dbReference type="KEGG" id="spad:DVK44_06935"/>
<dbReference type="EC" id="4.2.1.11" evidence="3 9"/>
<keyword evidence="15" id="KW-1185">Reference proteome</keyword>
<comment type="cofactor">
    <cofactor evidence="11">
        <name>Mg(2+)</name>
        <dbReference type="ChEBI" id="CHEBI:18420"/>
    </cofactor>
    <text evidence="11">Mg(2+) is required for catalysis and for stabilizing the dimer.</text>
</comment>
<comment type="similarity">
    <text evidence="2 9">Belongs to the enolase family.</text>
</comment>
<evidence type="ECO:0000256" key="9">
    <source>
        <dbReference type="HAMAP-Rule" id="MF_00318"/>
    </source>
</evidence>
<evidence type="ECO:0000259" key="13">
    <source>
        <dbReference type="SMART" id="SM01193"/>
    </source>
</evidence>
<name>A0A345HLA0_9ACTN</name>
<dbReference type="GO" id="GO:0000015">
    <property type="term" value="C:phosphopyruvate hydratase complex"/>
    <property type="evidence" value="ECO:0007669"/>
    <property type="project" value="InterPro"/>
</dbReference>
<dbReference type="Pfam" id="PF03952">
    <property type="entry name" value="Enolase_N"/>
    <property type="match status" value="1"/>
</dbReference>
<dbReference type="GO" id="GO:0004634">
    <property type="term" value="F:phosphopyruvate hydratase activity"/>
    <property type="evidence" value="ECO:0007669"/>
    <property type="project" value="UniProtKB-UniRule"/>
</dbReference>
<dbReference type="GO" id="GO:0000287">
    <property type="term" value="F:magnesium ion binding"/>
    <property type="evidence" value="ECO:0007669"/>
    <property type="project" value="UniProtKB-UniRule"/>
</dbReference>
<comment type="subcellular location">
    <subcellularLocation>
        <location evidence="9">Cytoplasm</location>
    </subcellularLocation>
    <subcellularLocation>
        <location evidence="9">Secreted</location>
    </subcellularLocation>
    <subcellularLocation>
        <location evidence="9">Cell surface</location>
    </subcellularLocation>
    <text evidence="9">Fractions of enolase are present in both the cytoplasm and on the cell surface.</text>
</comment>
<dbReference type="Gene3D" id="3.20.20.120">
    <property type="entry name" value="Enolase-like C-terminal domain"/>
    <property type="match status" value="1"/>
</dbReference>
<dbReference type="AlphaFoldDB" id="A0A345HLA0"/>
<dbReference type="PIRSF" id="PIRSF001400">
    <property type="entry name" value="Enolase"/>
    <property type="match status" value="1"/>
</dbReference>
<feature type="binding site" evidence="9 11">
    <location>
        <position position="292"/>
    </location>
    <ligand>
        <name>Mg(2+)</name>
        <dbReference type="ChEBI" id="CHEBI:18420"/>
    </ligand>
</feature>
<comment type="catalytic activity">
    <reaction evidence="9">
        <text>(2R)-2-phosphoglycerate = phosphoenolpyruvate + H2O</text>
        <dbReference type="Rhea" id="RHEA:10164"/>
        <dbReference type="ChEBI" id="CHEBI:15377"/>
        <dbReference type="ChEBI" id="CHEBI:58289"/>
        <dbReference type="ChEBI" id="CHEBI:58702"/>
        <dbReference type="EC" id="4.2.1.11"/>
    </reaction>
</comment>
<keyword evidence="5 9" id="KW-0964">Secreted</keyword>
<evidence type="ECO:0000259" key="12">
    <source>
        <dbReference type="SMART" id="SM01192"/>
    </source>
</evidence>
<evidence type="ECO:0000256" key="1">
    <source>
        <dbReference type="ARBA" id="ARBA00005031"/>
    </source>
</evidence>
<evidence type="ECO:0000256" key="6">
    <source>
        <dbReference type="ARBA" id="ARBA00022842"/>
    </source>
</evidence>
<dbReference type="SMART" id="SM01193">
    <property type="entry name" value="Enolase_N"/>
    <property type="match status" value="1"/>
</dbReference>
<evidence type="ECO:0000256" key="8">
    <source>
        <dbReference type="ARBA" id="ARBA00023239"/>
    </source>
</evidence>
<keyword evidence="8 9" id="KW-0456">Lyase</keyword>
<dbReference type="Proteomes" id="UP000253868">
    <property type="component" value="Chromosome"/>
</dbReference>
<comment type="cofactor">
    <cofactor evidence="9">
        <name>Mg(2+)</name>
        <dbReference type="ChEBI" id="CHEBI:18420"/>
    </cofactor>
    <text evidence="9">Binds a second Mg(2+) ion via substrate during catalysis.</text>
</comment>
<feature type="binding site" evidence="9 11">
    <location>
        <position position="319"/>
    </location>
    <ligand>
        <name>Mg(2+)</name>
        <dbReference type="ChEBI" id="CHEBI:18420"/>
    </ligand>
</feature>
<dbReference type="Gene3D" id="3.30.390.10">
    <property type="entry name" value="Enolase-like, N-terminal domain"/>
    <property type="match status" value="1"/>
</dbReference>
<keyword evidence="14" id="KW-0670">Pyruvate</keyword>
<keyword evidence="7 9" id="KW-0324">Glycolysis</keyword>
<feature type="domain" description="Enolase C-terminal TIM barrel" evidence="12">
    <location>
        <begin position="141"/>
        <end position="423"/>
    </location>
</feature>
<evidence type="ECO:0000256" key="7">
    <source>
        <dbReference type="ARBA" id="ARBA00023152"/>
    </source>
</evidence>
<dbReference type="GO" id="GO:0006096">
    <property type="term" value="P:glycolytic process"/>
    <property type="evidence" value="ECO:0007669"/>
    <property type="project" value="UniProtKB-UniRule"/>
</dbReference>
<dbReference type="InterPro" id="IPR036849">
    <property type="entry name" value="Enolase-like_C_sf"/>
</dbReference>
<dbReference type="SFLD" id="SFLDG00178">
    <property type="entry name" value="enolase"/>
    <property type="match status" value="1"/>
</dbReference>
<dbReference type="SUPFAM" id="SSF54826">
    <property type="entry name" value="Enolase N-terminal domain-like"/>
    <property type="match status" value="1"/>
</dbReference>
<comment type="function">
    <text evidence="9">Catalyzes the reversible conversion of 2-phosphoglycerate (2-PG) into phosphoenolpyruvate (PEP). It is essential for the degradation of carbohydrates via glycolysis.</text>
</comment>
<reference evidence="15" key="1">
    <citation type="submission" date="2018-07" db="EMBL/GenBank/DDBJ databases">
        <authorList>
            <person name="Zhao J."/>
        </authorList>
    </citation>
    <scope>NUCLEOTIDE SEQUENCE [LARGE SCALE GENOMIC DNA]</scope>
    <source>
        <strain evidence="15">GSSD-12</strain>
    </source>
</reference>
<dbReference type="InterPro" id="IPR029017">
    <property type="entry name" value="Enolase-like_N"/>
</dbReference>
<dbReference type="SFLD" id="SFLDS00001">
    <property type="entry name" value="Enolase"/>
    <property type="match status" value="1"/>
</dbReference>
<comment type="pathway">
    <text evidence="1 9">Carbohydrate degradation; glycolysis; pyruvate from D-glyceraldehyde 3-phosphate: step 4/5.</text>
</comment>
<keyword evidence="6 9" id="KW-0460">Magnesium</keyword>
<feature type="binding site" evidence="9 11">
    <location>
        <position position="250"/>
    </location>
    <ligand>
        <name>Mg(2+)</name>
        <dbReference type="ChEBI" id="CHEBI:18420"/>
    </ligand>
</feature>
<gene>
    <name evidence="9" type="primary">eno</name>
    <name evidence="14" type="ORF">DVK44_06935</name>
</gene>